<protein>
    <recommendedName>
        <fullName evidence="2">Ig-like domain-containing protein</fullName>
    </recommendedName>
</protein>
<evidence type="ECO:0000313" key="3">
    <source>
        <dbReference type="Ensembl" id="ENSPNAP00000011884.2"/>
    </source>
</evidence>
<proteinExistence type="predicted"/>
<dbReference type="SUPFAM" id="SSF48726">
    <property type="entry name" value="Immunoglobulin"/>
    <property type="match status" value="1"/>
</dbReference>
<dbReference type="Pfam" id="PF07654">
    <property type="entry name" value="C1-set"/>
    <property type="match status" value="1"/>
</dbReference>
<dbReference type="SMART" id="SM00407">
    <property type="entry name" value="IGc1"/>
    <property type="match status" value="1"/>
</dbReference>
<dbReference type="PANTHER" id="PTHR16675:SF235">
    <property type="entry name" value="SHKT DOMAIN-CONTAINING PROTEIN"/>
    <property type="match status" value="1"/>
</dbReference>
<dbReference type="Gene3D" id="3.30.500.10">
    <property type="entry name" value="MHC class I-like antigen recognition-like"/>
    <property type="match status" value="1"/>
</dbReference>
<name>A0A3B4CMU9_PYGNA</name>
<dbReference type="InterPro" id="IPR036179">
    <property type="entry name" value="Ig-like_dom_sf"/>
</dbReference>
<keyword evidence="1" id="KW-0325">Glycoprotein</keyword>
<dbReference type="AlphaFoldDB" id="A0A3B4CMU9"/>
<dbReference type="InterPro" id="IPR013783">
    <property type="entry name" value="Ig-like_fold"/>
</dbReference>
<dbReference type="PROSITE" id="PS50835">
    <property type="entry name" value="IG_LIKE"/>
    <property type="match status" value="1"/>
</dbReference>
<reference evidence="3" key="3">
    <citation type="submission" date="2025-09" db="UniProtKB">
        <authorList>
            <consortium name="Ensembl"/>
        </authorList>
    </citation>
    <scope>IDENTIFICATION</scope>
</reference>
<dbReference type="GO" id="GO:0006955">
    <property type="term" value="P:immune response"/>
    <property type="evidence" value="ECO:0007669"/>
    <property type="project" value="TreeGrafter"/>
</dbReference>
<dbReference type="GO" id="GO:0005615">
    <property type="term" value="C:extracellular space"/>
    <property type="evidence" value="ECO:0007669"/>
    <property type="project" value="TreeGrafter"/>
</dbReference>
<dbReference type="OMA" id="GHWITAH"/>
<sequence length="283" mass="32136">SLPSLLMSYFIYLTRISLNDVTISYYDSNMDSKMSCPDWINSPAGQECWEIMQLWTDNNREVFSLGSLADFNIYQASGCCSLSPDGTYKSSLTHSFNGKDFLSLDVERQMFVAAVPQAVVYKHLRDRDTVDLNEVITFYKTLCQTPLQVFSNCVPVPEVRIFEKQKAGSITVTCHVTGFYPRAVQVDWLDPDLQPVDEGVTDVLPNEDGTYQTRKSVTVPEEDVGKHTYSCVVLHSSVEHNITTVWGRMASYYFHVKNFLFVLQSNIYALNLPLFPVKNIAKK</sequence>
<dbReference type="Gene3D" id="2.60.40.10">
    <property type="entry name" value="Immunoglobulins"/>
    <property type="match status" value="1"/>
</dbReference>
<keyword evidence="4" id="KW-1185">Reference proteome</keyword>
<dbReference type="InterPro" id="IPR003597">
    <property type="entry name" value="Ig_C1-set"/>
</dbReference>
<accession>A0A3B4CMU9</accession>
<feature type="domain" description="Ig-like" evidence="2">
    <location>
        <begin position="157"/>
        <end position="243"/>
    </location>
</feature>
<evidence type="ECO:0000259" key="2">
    <source>
        <dbReference type="PROSITE" id="PS50835"/>
    </source>
</evidence>
<dbReference type="InterPro" id="IPR007110">
    <property type="entry name" value="Ig-like_dom"/>
</dbReference>
<reference evidence="3" key="2">
    <citation type="submission" date="2025-08" db="UniProtKB">
        <authorList>
            <consortium name="Ensembl"/>
        </authorList>
    </citation>
    <scope>IDENTIFICATION</scope>
</reference>
<dbReference type="Ensembl" id="ENSPNAT00000018984.2">
    <property type="protein sequence ID" value="ENSPNAP00000011884.2"/>
    <property type="gene ID" value="ENSPNAG00000017571.2"/>
</dbReference>
<evidence type="ECO:0000313" key="4">
    <source>
        <dbReference type="Proteomes" id="UP001501920"/>
    </source>
</evidence>
<reference evidence="3 4" key="1">
    <citation type="submission" date="2020-10" db="EMBL/GenBank/DDBJ databases">
        <title>Pygocentrus nattereri (red-bellied piranha) genome, fPygNat1, primary haplotype.</title>
        <authorList>
            <person name="Myers G."/>
            <person name="Meyer A."/>
            <person name="Karagic N."/>
            <person name="Pippel M."/>
            <person name="Winkler S."/>
            <person name="Tracey A."/>
            <person name="Wood J."/>
            <person name="Formenti G."/>
            <person name="Howe K."/>
            <person name="Fedrigo O."/>
            <person name="Jarvis E.D."/>
        </authorList>
    </citation>
    <scope>NUCLEOTIDE SEQUENCE [LARGE SCALE GENOMIC DNA]</scope>
</reference>
<organism evidence="3 4">
    <name type="scientific">Pygocentrus nattereri</name>
    <name type="common">Red-bellied piranha</name>
    <dbReference type="NCBI Taxonomy" id="42514"/>
    <lineage>
        <taxon>Eukaryota</taxon>
        <taxon>Metazoa</taxon>
        <taxon>Chordata</taxon>
        <taxon>Craniata</taxon>
        <taxon>Vertebrata</taxon>
        <taxon>Euteleostomi</taxon>
        <taxon>Actinopterygii</taxon>
        <taxon>Neopterygii</taxon>
        <taxon>Teleostei</taxon>
        <taxon>Ostariophysi</taxon>
        <taxon>Characiformes</taxon>
        <taxon>Characoidei</taxon>
        <taxon>Pygocentrus</taxon>
    </lineage>
</organism>
<dbReference type="InterPro" id="IPR037055">
    <property type="entry name" value="MHC_I-like_Ag-recog_sf"/>
</dbReference>
<dbReference type="GeneTree" id="ENSGT01120000271825"/>
<dbReference type="PANTHER" id="PTHR16675">
    <property type="entry name" value="MHC CLASS I-RELATED"/>
    <property type="match status" value="1"/>
</dbReference>
<dbReference type="STRING" id="42514.ENSPNAP00000011884"/>
<dbReference type="SUPFAM" id="SSF54452">
    <property type="entry name" value="MHC antigen-recognition domain"/>
    <property type="match status" value="1"/>
</dbReference>
<dbReference type="InterPro" id="IPR011162">
    <property type="entry name" value="MHC_I/II-like_Ag-recog"/>
</dbReference>
<dbReference type="InterPro" id="IPR050208">
    <property type="entry name" value="MHC_class-I_related"/>
</dbReference>
<dbReference type="GO" id="GO:0009897">
    <property type="term" value="C:external side of plasma membrane"/>
    <property type="evidence" value="ECO:0007669"/>
    <property type="project" value="TreeGrafter"/>
</dbReference>
<evidence type="ECO:0000256" key="1">
    <source>
        <dbReference type="ARBA" id="ARBA00023180"/>
    </source>
</evidence>
<dbReference type="Proteomes" id="UP001501920">
    <property type="component" value="Chromosome 12"/>
</dbReference>